<dbReference type="GO" id="GO:0006511">
    <property type="term" value="P:ubiquitin-dependent protein catabolic process"/>
    <property type="evidence" value="ECO:0007669"/>
    <property type="project" value="TreeGrafter"/>
</dbReference>
<feature type="compositionally biased region" description="Polar residues" evidence="9">
    <location>
        <begin position="486"/>
        <end position="496"/>
    </location>
</feature>
<dbReference type="Proteomes" id="UP000887574">
    <property type="component" value="Unplaced"/>
</dbReference>
<dbReference type="PROSITE" id="PS50089">
    <property type="entry name" value="ZF_RING_2"/>
    <property type="match status" value="1"/>
</dbReference>
<dbReference type="GO" id="GO:0005634">
    <property type="term" value="C:nucleus"/>
    <property type="evidence" value="ECO:0007669"/>
    <property type="project" value="TreeGrafter"/>
</dbReference>
<feature type="compositionally biased region" description="Low complexity" evidence="9">
    <location>
        <begin position="311"/>
        <end position="323"/>
    </location>
</feature>
<dbReference type="FunFam" id="3.30.40.10:FF:000429">
    <property type="entry name" value="E3 ubiquitin-protein ligase RNF13"/>
    <property type="match status" value="1"/>
</dbReference>
<keyword evidence="6 10" id="KW-1133">Transmembrane helix</keyword>
<evidence type="ECO:0000259" key="12">
    <source>
        <dbReference type="PROSITE" id="PS50089"/>
    </source>
</evidence>
<keyword evidence="13" id="KW-1185">Reference proteome</keyword>
<evidence type="ECO:0000313" key="13">
    <source>
        <dbReference type="Proteomes" id="UP000887574"/>
    </source>
</evidence>
<reference evidence="14" key="1">
    <citation type="submission" date="2022-11" db="UniProtKB">
        <authorList>
            <consortium name="WormBaseParasite"/>
        </authorList>
    </citation>
    <scope>IDENTIFICATION</scope>
</reference>
<dbReference type="GO" id="GO:0016020">
    <property type="term" value="C:membrane"/>
    <property type="evidence" value="ECO:0007669"/>
    <property type="project" value="UniProtKB-SubCell"/>
</dbReference>
<organism evidence="13 14">
    <name type="scientific">Ditylenchus dipsaci</name>
    <dbReference type="NCBI Taxonomy" id="166011"/>
    <lineage>
        <taxon>Eukaryota</taxon>
        <taxon>Metazoa</taxon>
        <taxon>Ecdysozoa</taxon>
        <taxon>Nematoda</taxon>
        <taxon>Chromadorea</taxon>
        <taxon>Rhabditida</taxon>
        <taxon>Tylenchina</taxon>
        <taxon>Tylenchomorpha</taxon>
        <taxon>Sphaerularioidea</taxon>
        <taxon>Anguinidae</taxon>
        <taxon>Anguininae</taxon>
        <taxon>Ditylenchus</taxon>
    </lineage>
</organism>
<protein>
    <submittedName>
        <fullName evidence="14">RING-type domain-containing protein</fullName>
    </submittedName>
</protein>
<dbReference type="GO" id="GO:0008270">
    <property type="term" value="F:zinc ion binding"/>
    <property type="evidence" value="ECO:0007669"/>
    <property type="project" value="UniProtKB-KW"/>
</dbReference>
<feature type="region of interest" description="Disordered" evidence="9">
    <location>
        <begin position="295"/>
        <end position="335"/>
    </location>
</feature>
<feature type="compositionally biased region" description="Basic and acidic residues" evidence="9">
    <location>
        <begin position="466"/>
        <end position="476"/>
    </location>
</feature>
<evidence type="ECO:0000256" key="9">
    <source>
        <dbReference type="SAM" id="MobiDB-lite"/>
    </source>
</evidence>
<evidence type="ECO:0000256" key="5">
    <source>
        <dbReference type="ARBA" id="ARBA00022833"/>
    </source>
</evidence>
<dbReference type="Gene3D" id="3.50.30.30">
    <property type="match status" value="1"/>
</dbReference>
<keyword evidence="2 10" id="KW-0812">Transmembrane</keyword>
<sequence length="546" mass="59803">MVDLAVTARRIGSGLKVLELILVLNLAAIDLTSAQFLVEVLEPTQFNSHRPVVRCDATGANFGEDVMAFSFGLNAIGCAIRTVPDMACDDVRMPKFNTTGCDRNFAVVPRGNCSFSEKAFHVQEGRYEALIMFNDPGQAPIPMSGSRFAEMVQIPIVMVNYACMESLMGHYSAENGYVVTLKASPGYYDLIKYLVPFVAIVGFCFVVLFISLVIRLCRERRRLARKRLSRSNLKKIPTKKYKKGDPEETCAICLEDFVEGDKLRVLPCRHAYHSKCVDPWLTKNRKVCPVCKRKVGPSNGSDSSDSDSNDRATSSTASTSSATPTPPQVTREHDPLLRNEQPMATNSSAEFPYPPAVPLSPSGSYSRAASLLNLSNLFHVGRSATSRFTNNRSAPQIPNNPSTSSQEYLISPVNPGQFPVAEREETSRWAKNVKNTFSKWVQELGNRGGTPHVLLDDEEDASTTGTREDLESDPTRSRQLWADNTGYDSQSASGNSLTTVFSANNAVAVDIEPSDPKLPSPTSASRLNVVVFAENSPVESPAPEDP</sequence>
<keyword evidence="4 8" id="KW-0863">Zinc-finger</keyword>
<evidence type="ECO:0000256" key="6">
    <source>
        <dbReference type="ARBA" id="ARBA00022989"/>
    </source>
</evidence>
<evidence type="ECO:0000256" key="3">
    <source>
        <dbReference type="ARBA" id="ARBA00022723"/>
    </source>
</evidence>
<dbReference type="InterPro" id="IPR013083">
    <property type="entry name" value="Znf_RING/FYVE/PHD"/>
</dbReference>
<comment type="subcellular location">
    <subcellularLocation>
        <location evidence="1">Membrane</location>
    </subcellularLocation>
</comment>
<dbReference type="Pfam" id="PF02225">
    <property type="entry name" value="PA"/>
    <property type="match status" value="1"/>
</dbReference>
<evidence type="ECO:0000256" key="4">
    <source>
        <dbReference type="ARBA" id="ARBA00022771"/>
    </source>
</evidence>
<dbReference type="WBParaSite" id="jg24870">
    <property type="protein sequence ID" value="jg24870"/>
    <property type="gene ID" value="jg24870"/>
</dbReference>
<feature type="domain" description="RING-type" evidence="12">
    <location>
        <begin position="250"/>
        <end position="292"/>
    </location>
</feature>
<dbReference type="PANTHER" id="PTHR45931:SF20">
    <property type="entry name" value="RING-TYPE E3 UBIQUITIN TRANSFERASE"/>
    <property type="match status" value="1"/>
</dbReference>
<dbReference type="AlphaFoldDB" id="A0A915E1E8"/>
<evidence type="ECO:0000256" key="8">
    <source>
        <dbReference type="PROSITE-ProRule" id="PRU00175"/>
    </source>
</evidence>
<keyword evidence="3" id="KW-0479">Metal-binding</keyword>
<dbReference type="SUPFAM" id="SSF57850">
    <property type="entry name" value="RING/U-box"/>
    <property type="match status" value="1"/>
</dbReference>
<dbReference type="InterPro" id="IPR003137">
    <property type="entry name" value="PA_domain"/>
</dbReference>
<evidence type="ECO:0000256" key="1">
    <source>
        <dbReference type="ARBA" id="ARBA00004370"/>
    </source>
</evidence>
<feature type="chain" id="PRO_5036926352" evidence="11">
    <location>
        <begin position="35"/>
        <end position="546"/>
    </location>
</feature>
<evidence type="ECO:0000256" key="7">
    <source>
        <dbReference type="ARBA" id="ARBA00023136"/>
    </source>
</evidence>
<dbReference type="Gene3D" id="3.30.40.10">
    <property type="entry name" value="Zinc/RING finger domain, C3HC4 (zinc finger)"/>
    <property type="match status" value="1"/>
</dbReference>
<dbReference type="Pfam" id="PF13639">
    <property type="entry name" value="zf-RING_2"/>
    <property type="match status" value="1"/>
</dbReference>
<keyword evidence="5" id="KW-0862">Zinc</keyword>
<keyword evidence="11" id="KW-0732">Signal</keyword>
<dbReference type="GO" id="GO:0061630">
    <property type="term" value="F:ubiquitin protein ligase activity"/>
    <property type="evidence" value="ECO:0007669"/>
    <property type="project" value="TreeGrafter"/>
</dbReference>
<evidence type="ECO:0000256" key="11">
    <source>
        <dbReference type="SAM" id="SignalP"/>
    </source>
</evidence>
<dbReference type="InterPro" id="IPR051834">
    <property type="entry name" value="RING_finger_E3_ligase"/>
</dbReference>
<dbReference type="InterPro" id="IPR001841">
    <property type="entry name" value="Znf_RING"/>
</dbReference>
<evidence type="ECO:0000313" key="14">
    <source>
        <dbReference type="WBParaSite" id="jg24870"/>
    </source>
</evidence>
<evidence type="ECO:0000256" key="10">
    <source>
        <dbReference type="SAM" id="Phobius"/>
    </source>
</evidence>
<feature type="signal peptide" evidence="11">
    <location>
        <begin position="1"/>
        <end position="34"/>
    </location>
</feature>
<dbReference type="PANTHER" id="PTHR45931">
    <property type="entry name" value="SI:CH211-59O9.10"/>
    <property type="match status" value="1"/>
</dbReference>
<dbReference type="SMART" id="SM00184">
    <property type="entry name" value="RING"/>
    <property type="match status" value="1"/>
</dbReference>
<evidence type="ECO:0000256" key="2">
    <source>
        <dbReference type="ARBA" id="ARBA00022692"/>
    </source>
</evidence>
<feature type="transmembrane region" description="Helical" evidence="10">
    <location>
        <begin position="193"/>
        <end position="217"/>
    </location>
</feature>
<proteinExistence type="predicted"/>
<accession>A0A915E1E8</accession>
<feature type="region of interest" description="Disordered" evidence="9">
    <location>
        <begin position="443"/>
        <end position="496"/>
    </location>
</feature>
<keyword evidence="7 10" id="KW-0472">Membrane</keyword>
<name>A0A915E1E8_9BILA</name>